<reference evidence="1 2" key="1">
    <citation type="journal article" date="2018" name="Mol. Biol. Evol.">
        <title>Broad Genomic Sampling Reveals a Smut Pathogenic Ancestry of the Fungal Clade Ustilaginomycotina.</title>
        <authorList>
            <person name="Kijpornyongpan T."/>
            <person name="Mondo S.J."/>
            <person name="Barry K."/>
            <person name="Sandor L."/>
            <person name="Lee J."/>
            <person name="Lipzen A."/>
            <person name="Pangilinan J."/>
            <person name="LaButti K."/>
            <person name="Hainaut M."/>
            <person name="Henrissat B."/>
            <person name="Grigoriev I.V."/>
            <person name="Spatafora J.W."/>
            <person name="Aime M.C."/>
        </authorList>
    </citation>
    <scope>NUCLEOTIDE SEQUENCE [LARGE SCALE GENOMIC DNA]</scope>
    <source>
        <strain evidence="1 2">SA 807</strain>
    </source>
</reference>
<evidence type="ECO:0000313" key="2">
    <source>
        <dbReference type="Proteomes" id="UP000245626"/>
    </source>
</evidence>
<dbReference type="EMBL" id="KZ820368">
    <property type="protein sequence ID" value="PWN47678.1"/>
    <property type="molecule type" value="Genomic_DNA"/>
</dbReference>
<evidence type="ECO:0000313" key="1">
    <source>
        <dbReference type="EMBL" id="PWN47678.1"/>
    </source>
</evidence>
<name>A0ACD0NPC2_9BASI</name>
<dbReference type="Proteomes" id="UP000245626">
    <property type="component" value="Unassembled WGS sequence"/>
</dbReference>
<feature type="non-terminal residue" evidence="1">
    <location>
        <position position="95"/>
    </location>
</feature>
<organism evidence="1 2">
    <name type="scientific">Violaceomyces palustris</name>
    <dbReference type="NCBI Taxonomy" id="1673888"/>
    <lineage>
        <taxon>Eukaryota</taxon>
        <taxon>Fungi</taxon>
        <taxon>Dikarya</taxon>
        <taxon>Basidiomycota</taxon>
        <taxon>Ustilaginomycotina</taxon>
        <taxon>Ustilaginomycetes</taxon>
        <taxon>Violaceomycetales</taxon>
        <taxon>Violaceomycetaceae</taxon>
        <taxon>Violaceomyces</taxon>
    </lineage>
</organism>
<sequence>MTEKGPSDKSKGGARQSTTLQEFEGPLQASIRPPTAKHFSPLALLGVCYTILNSWTAAAASLSVALPSGGPVAVVWGLVVSFIGAVSIALSMAEI</sequence>
<gene>
    <name evidence="1" type="ORF">IE53DRAFT_371262</name>
</gene>
<keyword evidence="2" id="KW-1185">Reference proteome</keyword>
<protein>
    <submittedName>
        <fullName evidence="1">Uncharacterized protein</fullName>
    </submittedName>
</protein>
<accession>A0ACD0NPC2</accession>
<proteinExistence type="predicted"/>